<accession>A0A844D2V0</accession>
<comment type="caution">
    <text evidence="2">The sequence shown here is derived from an EMBL/GenBank/DDBJ whole genome shotgun (WGS) entry which is preliminary data.</text>
</comment>
<keyword evidence="3" id="KW-1185">Reference proteome</keyword>
<dbReference type="Proteomes" id="UP000439986">
    <property type="component" value="Unassembled WGS sequence"/>
</dbReference>
<feature type="region of interest" description="Disordered" evidence="1">
    <location>
        <begin position="1"/>
        <end position="42"/>
    </location>
</feature>
<reference evidence="2 3" key="1">
    <citation type="submission" date="2019-11" db="EMBL/GenBank/DDBJ databases">
        <title>Novel species isolated from a subtropical stream in China.</title>
        <authorList>
            <person name="Lu H."/>
        </authorList>
    </citation>
    <scope>NUCLEOTIDE SEQUENCE [LARGE SCALE GENOMIC DNA]</scope>
    <source>
        <strain evidence="2 3">FT26W</strain>
    </source>
</reference>
<dbReference type="AlphaFoldDB" id="A0A844D2V0"/>
<organism evidence="2 3">
    <name type="scientific">Duganella aquatilis</name>
    <dbReference type="NCBI Taxonomy" id="2666082"/>
    <lineage>
        <taxon>Bacteria</taxon>
        <taxon>Pseudomonadati</taxon>
        <taxon>Pseudomonadota</taxon>
        <taxon>Betaproteobacteria</taxon>
        <taxon>Burkholderiales</taxon>
        <taxon>Oxalobacteraceae</taxon>
        <taxon>Telluria group</taxon>
        <taxon>Duganella</taxon>
    </lineage>
</organism>
<proteinExistence type="predicted"/>
<gene>
    <name evidence="2" type="ORF">GJ698_14395</name>
</gene>
<protein>
    <submittedName>
        <fullName evidence="2">Uncharacterized protein</fullName>
    </submittedName>
</protein>
<feature type="compositionally biased region" description="Basic and acidic residues" evidence="1">
    <location>
        <begin position="31"/>
        <end position="40"/>
    </location>
</feature>
<dbReference type="EMBL" id="WKJL01000009">
    <property type="protein sequence ID" value="MRW85271.1"/>
    <property type="molecule type" value="Genomic_DNA"/>
</dbReference>
<feature type="compositionally biased region" description="Basic and acidic residues" evidence="1">
    <location>
        <begin position="1"/>
        <end position="10"/>
    </location>
</feature>
<sequence length="89" mass="9941">MKYGNDHRQLDLVSSANRQPGRPPTGVAKTAAERQAARRERLAKKGKGVLTVDVSQEVIEALDKYVQFKDVTKGDVVDRLLRGALLRKR</sequence>
<dbReference type="RefSeq" id="WP_154358305.1">
    <property type="nucleotide sequence ID" value="NZ_WKJL01000009.1"/>
</dbReference>
<name>A0A844D2V0_9BURK</name>
<evidence type="ECO:0000313" key="2">
    <source>
        <dbReference type="EMBL" id="MRW85271.1"/>
    </source>
</evidence>
<evidence type="ECO:0000313" key="3">
    <source>
        <dbReference type="Proteomes" id="UP000439986"/>
    </source>
</evidence>
<evidence type="ECO:0000256" key="1">
    <source>
        <dbReference type="SAM" id="MobiDB-lite"/>
    </source>
</evidence>